<name>A0ABQ4WNW1_9ASTR</name>
<sequence>MQYSVVHQPPQEETSLEFLQDKRNLINSVQIFLRKFNRFSFYEAPKVVSLAWETISEIEHAFEDKQYQPEGILELFRKLHDDMQNIHKELAEYINTPSWNSPIVYYDDDDDDEDYTIAITPVLSTNEPIDSLIMEDEHLDTIPATESDELIKYSVKDLVPIPSESEGISDKMCDVPFRDNSPPLDISKDQFEDFSDSNDDSTSIDDDSFSIDNIDYVEASPPHSELVSLEEVKDFHPEDGELEDDVLREKLSKINLLIAKIEALKDNPTPSSDFVTKSPSTSPNSFLEETNISYNSLPESETFCFNLEEKSSGNPTSYLSLPDYEAFFCDSEPDSGDFTMDSFVIKSPIPVEDGDSFLEKFETTPELETFKFDIEEKNSGSTTIHADISLPDLECVYFKSEPDLGDLTSIDPGIRENVSSTTNVNLPFEDDQSPLFAYVVWIFLSFLTYPVTPPYLLSFGNEDTIFDPGISIYHSFMPGVSHRSGTFMKFNVYPNHLKESPIEILYSTCSPMDQ</sequence>
<gene>
    <name evidence="1" type="ORF">Tco_0627916</name>
</gene>
<protein>
    <submittedName>
        <fullName evidence="1">Uncharacterized protein</fullName>
    </submittedName>
</protein>
<organism evidence="1 2">
    <name type="scientific">Tanacetum coccineum</name>
    <dbReference type="NCBI Taxonomy" id="301880"/>
    <lineage>
        <taxon>Eukaryota</taxon>
        <taxon>Viridiplantae</taxon>
        <taxon>Streptophyta</taxon>
        <taxon>Embryophyta</taxon>
        <taxon>Tracheophyta</taxon>
        <taxon>Spermatophyta</taxon>
        <taxon>Magnoliopsida</taxon>
        <taxon>eudicotyledons</taxon>
        <taxon>Gunneridae</taxon>
        <taxon>Pentapetalae</taxon>
        <taxon>asterids</taxon>
        <taxon>campanulids</taxon>
        <taxon>Asterales</taxon>
        <taxon>Asteraceae</taxon>
        <taxon>Asteroideae</taxon>
        <taxon>Anthemideae</taxon>
        <taxon>Anthemidinae</taxon>
        <taxon>Tanacetum</taxon>
    </lineage>
</organism>
<comment type="caution">
    <text evidence="1">The sequence shown here is derived from an EMBL/GenBank/DDBJ whole genome shotgun (WGS) entry which is preliminary data.</text>
</comment>
<reference evidence="1" key="2">
    <citation type="submission" date="2022-01" db="EMBL/GenBank/DDBJ databases">
        <authorList>
            <person name="Yamashiro T."/>
            <person name="Shiraishi A."/>
            <person name="Satake H."/>
            <person name="Nakayama K."/>
        </authorList>
    </citation>
    <scope>NUCLEOTIDE SEQUENCE</scope>
</reference>
<accession>A0ABQ4WNW1</accession>
<keyword evidence="2" id="KW-1185">Reference proteome</keyword>
<dbReference type="Proteomes" id="UP001151760">
    <property type="component" value="Unassembled WGS sequence"/>
</dbReference>
<proteinExistence type="predicted"/>
<reference evidence="1" key="1">
    <citation type="journal article" date="2022" name="Int. J. Mol. Sci.">
        <title>Draft Genome of Tanacetum Coccineum: Genomic Comparison of Closely Related Tanacetum-Family Plants.</title>
        <authorList>
            <person name="Yamashiro T."/>
            <person name="Shiraishi A."/>
            <person name="Nakayama K."/>
            <person name="Satake H."/>
        </authorList>
    </citation>
    <scope>NUCLEOTIDE SEQUENCE</scope>
</reference>
<dbReference type="EMBL" id="BQNB010008807">
    <property type="protein sequence ID" value="GJS54554.1"/>
    <property type="molecule type" value="Genomic_DNA"/>
</dbReference>
<evidence type="ECO:0000313" key="1">
    <source>
        <dbReference type="EMBL" id="GJS54554.1"/>
    </source>
</evidence>
<evidence type="ECO:0000313" key="2">
    <source>
        <dbReference type="Proteomes" id="UP001151760"/>
    </source>
</evidence>